<feature type="domain" description="Transcriptional repressor PaaX-like C-terminal" evidence="2">
    <location>
        <begin position="182"/>
        <end position="244"/>
    </location>
</feature>
<dbReference type="Pfam" id="PF20803">
    <property type="entry name" value="PaaX_M"/>
    <property type="match status" value="1"/>
</dbReference>
<keyword evidence="5" id="KW-1185">Reference proteome</keyword>
<dbReference type="Gene3D" id="1.20.58.1460">
    <property type="match status" value="1"/>
</dbReference>
<feature type="domain" description="Transcriptional repressor PaaX-like N-terminal" evidence="1">
    <location>
        <begin position="2"/>
        <end position="70"/>
    </location>
</feature>
<dbReference type="InterPro" id="IPR036388">
    <property type="entry name" value="WH-like_DNA-bd_sf"/>
</dbReference>
<evidence type="ECO:0000313" key="4">
    <source>
        <dbReference type="EMBL" id="BDG15349.1"/>
    </source>
</evidence>
<name>A0ABN6NFK6_THEBO</name>
<organism evidence="4 5">
    <name type="scientific">Thermus brockianus</name>
    <dbReference type="NCBI Taxonomy" id="56956"/>
    <lineage>
        <taxon>Bacteria</taxon>
        <taxon>Thermotogati</taxon>
        <taxon>Deinococcota</taxon>
        <taxon>Deinococci</taxon>
        <taxon>Thermales</taxon>
        <taxon>Thermaceae</taxon>
        <taxon>Thermus</taxon>
    </lineage>
</organism>
<evidence type="ECO:0000259" key="2">
    <source>
        <dbReference type="Pfam" id="PF08223"/>
    </source>
</evidence>
<dbReference type="InterPro" id="IPR048846">
    <property type="entry name" value="PaaX-like_central"/>
</dbReference>
<dbReference type="InterPro" id="IPR013225">
    <property type="entry name" value="PaaX_C"/>
</dbReference>
<evidence type="ECO:0000259" key="3">
    <source>
        <dbReference type="Pfam" id="PF20803"/>
    </source>
</evidence>
<dbReference type="Gene3D" id="1.10.10.10">
    <property type="entry name" value="Winged helix-like DNA-binding domain superfamily/Winged helix DNA-binding domain"/>
    <property type="match status" value="1"/>
</dbReference>
<dbReference type="PANTHER" id="PTHR30319:SF1">
    <property type="entry name" value="TRANSCRIPTIONAL REPRESSOR PAAX"/>
    <property type="match status" value="1"/>
</dbReference>
<protein>
    <submittedName>
        <fullName evidence="4">Repressor, phenylacetic acid catabolic pathway</fullName>
    </submittedName>
</protein>
<sequence>MRARSTIFTLFLEYIYPERRARVKDLVAMMEALGFSEAAVRAALSRSAKRGWVRPERVGRTAYYALSDRVYWQVRQVRRRLYGPRPPWDGRFLLVLPEGPKDRGERERFRREMALLGYGSLQSGVYLGAGVDLEATQELLTFYRLPATLFAGEHLGPREEIQAIFPLERAQAHYRALFPLETPGEPEEAFRTLTRLVHEMRKVLFLDPLLPPELLPPGFVGPEARRQFLEARKALYGKALPFLEGLELPLTALSPQGG</sequence>
<evidence type="ECO:0000259" key="1">
    <source>
        <dbReference type="Pfam" id="PF07848"/>
    </source>
</evidence>
<proteinExistence type="predicted"/>
<dbReference type="PANTHER" id="PTHR30319">
    <property type="entry name" value="PHENYLACETIC ACID REGULATOR-RELATED TRANSCRIPTIONAL REPRESSOR"/>
    <property type="match status" value="1"/>
</dbReference>
<accession>A0ABN6NFK6</accession>
<feature type="domain" description="Transcriptional repressor PaaX-like central Cas2-like" evidence="3">
    <location>
        <begin position="86"/>
        <end position="160"/>
    </location>
</feature>
<dbReference type="PIRSF" id="PIRSF020623">
    <property type="entry name" value="PaaX"/>
    <property type="match status" value="1"/>
</dbReference>
<dbReference type="Pfam" id="PF07848">
    <property type="entry name" value="PaaX"/>
    <property type="match status" value="1"/>
</dbReference>
<dbReference type="RefSeq" id="WP_244362810.1">
    <property type="nucleotide sequence ID" value="NZ_AP025593.1"/>
</dbReference>
<gene>
    <name evidence="4" type="ORF">TbrSNM41_00830</name>
</gene>
<dbReference type="InterPro" id="IPR012906">
    <property type="entry name" value="PaaX-like_N"/>
</dbReference>
<dbReference type="EMBL" id="AP025593">
    <property type="protein sequence ID" value="BDG15349.1"/>
    <property type="molecule type" value="Genomic_DNA"/>
</dbReference>
<evidence type="ECO:0000313" key="5">
    <source>
        <dbReference type="Proteomes" id="UP000831120"/>
    </source>
</evidence>
<dbReference type="InterPro" id="IPR011965">
    <property type="entry name" value="PaaX_trns_reg"/>
</dbReference>
<dbReference type="Proteomes" id="UP000831120">
    <property type="component" value="Chromosome"/>
</dbReference>
<dbReference type="Pfam" id="PF08223">
    <property type="entry name" value="PaaX_C"/>
    <property type="match status" value="1"/>
</dbReference>
<reference evidence="4 5" key="1">
    <citation type="journal article" date="2022" name="Microbiol. Resour. Announc.">
        <title>Complete Genome Sequences of Thermus Strains Isolated from Senami Hot Spring in Japan.</title>
        <authorList>
            <person name="Miyazaki K."/>
        </authorList>
    </citation>
    <scope>NUCLEOTIDE SEQUENCE [LARGE SCALE GENOMIC DNA]</scope>
    <source>
        <strain evidence="4 5">SNM4-1</strain>
    </source>
</reference>